<gene>
    <name evidence="1" type="ORF">HK44_019335</name>
</gene>
<evidence type="ECO:0000313" key="1">
    <source>
        <dbReference type="EMBL" id="EXF91325.1"/>
    </source>
</evidence>
<name>A0A010SDP7_PSEFL</name>
<dbReference type="AlphaFoldDB" id="A0A010SDP7"/>
<proteinExistence type="predicted"/>
<dbReference type="HOGENOM" id="CLU_2344484_0_0_6"/>
<dbReference type="EMBL" id="AFOY02000027">
    <property type="protein sequence ID" value="EXF91325.1"/>
    <property type="molecule type" value="Genomic_DNA"/>
</dbReference>
<dbReference type="RefSeq" id="WP_019691265.1">
    <property type="nucleotide sequence ID" value="NZ_AFOY02000027.1"/>
</dbReference>
<accession>A0A010SDP7</accession>
<evidence type="ECO:0000313" key="2">
    <source>
        <dbReference type="Proteomes" id="UP000022611"/>
    </source>
</evidence>
<dbReference type="Proteomes" id="UP000022611">
    <property type="component" value="Unassembled WGS sequence"/>
</dbReference>
<comment type="caution">
    <text evidence="1">The sequence shown here is derived from an EMBL/GenBank/DDBJ whole genome shotgun (WGS) entry which is preliminary data.</text>
</comment>
<reference evidence="1 2" key="1">
    <citation type="journal article" date="2011" name="J. Bacteriol.">
        <title>Draft genome sequence of the polycyclic aromatic hydrocarbon-degrading, genetically engineered bioluminescent bioreporter Pseudomonas fluorescens HK44.</title>
        <authorList>
            <person name="Chauhan A."/>
            <person name="Layton A.C."/>
            <person name="Williams D.E."/>
            <person name="Smartt A.E."/>
            <person name="Ripp S."/>
            <person name="Karpinets T.V."/>
            <person name="Brown S.D."/>
            <person name="Sayler G.S."/>
        </authorList>
    </citation>
    <scope>NUCLEOTIDE SEQUENCE [LARGE SCALE GENOMIC DNA]</scope>
    <source>
        <strain evidence="1 2">HK44</strain>
    </source>
</reference>
<dbReference type="PATRIC" id="fig|1042209.11.peg.6041"/>
<protein>
    <submittedName>
        <fullName evidence="1">Uncharacterized protein</fullName>
    </submittedName>
</protein>
<sequence>MPLILFIAKYKIKEAIKEMMDHNFERELKLTKAAKNENNTKSVLARGRSVAKTIASGFLLKKKKINASAMKQAVESGVEYREISKMPEKIIIKGRNI</sequence>
<organism evidence="1 2">
    <name type="scientific">Pseudomonas fluorescens HK44</name>
    <dbReference type="NCBI Taxonomy" id="1042209"/>
    <lineage>
        <taxon>Bacteria</taxon>
        <taxon>Pseudomonadati</taxon>
        <taxon>Pseudomonadota</taxon>
        <taxon>Gammaproteobacteria</taxon>
        <taxon>Pseudomonadales</taxon>
        <taxon>Pseudomonadaceae</taxon>
        <taxon>Pseudomonas</taxon>
    </lineage>
</organism>